<name>A0A1E3H0Y0_9HYPH</name>
<evidence type="ECO:0000256" key="6">
    <source>
        <dbReference type="ARBA" id="ARBA00022666"/>
    </source>
</evidence>
<evidence type="ECO:0000313" key="13">
    <source>
        <dbReference type="EMBL" id="ODN69960.1"/>
    </source>
</evidence>
<dbReference type="GO" id="GO:0046872">
    <property type="term" value="F:metal ion binding"/>
    <property type="evidence" value="ECO:0007669"/>
    <property type="project" value="UniProtKB-KW"/>
</dbReference>
<keyword evidence="11" id="KW-0479">Metal-binding</keyword>
<dbReference type="EMBL" id="MCRJ01000067">
    <property type="protein sequence ID" value="ODN69960.1"/>
    <property type="molecule type" value="Genomic_DNA"/>
</dbReference>
<dbReference type="RefSeq" id="WP_069307257.1">
    <property type="nucleotide sequence ID" value="NZ_MCRJ01000067.1"/>
</dbReference>
<evidence type="ECO:0000256" key="5">
    <source>
        <dbReference type="ARBA" id="ARBA00019045"/>
    </source>
</evidence>
<dbReference type="InterPro" id="IPR005123">
    <property type="entry name" value="Oxoglu/Fe-dep_dioxygenase_dom"/>
</dbReference>
<dbReference type="PRINTS" id="PR00682">
    <property type="entry name" value="IPNSYNTHASE"/>
</dbReference>
<dbReference type="InterPro" id="IPR026992">
    <property type="entry name" value="DIOX_N"/>
</dbReference>
<evidence type="ECO:0000256" key="1">
    <source>
        <dbReference type="ARBA" id="ARBA00001954"/>
    </source>
</evidence>
<protein>
    <recommendedName>
        <fullName evidence="5">2-oxoglutarate-dependent ethylene/succinate-forming enzyme</fullName>
        <ecNumber evidence="4">1.13.12.19</ecNumber>
        <ecNumber evidence="3">1.14.20.7</ecNumber>
    </recommendedName>
    <alternativeName>
        <fullName evidence="7">2-oxoglutarate dioxygenase (ethylene-forming)</fullName>
    </alternativeName>
    <alternativeName>
        <fullName evidence="8">2-oxoglutarate/L-arginine monooxygenase/decarboxylase (succinate-forming)</fullName>
    </alternativeName>
</protein>
<evidence type="ECO:0000256" key="10">
    <source>
        <dbReference type="ARBA" id="ARBA00049359"/>
    </source>
</evidence>
<dbReference type="Gene3D" id="2.60.120.330">
    <property type="entry name" value="B-lactam Antibiotic, Isopenicillin N Synthase, Chain"/>
    <property type="match status" value="1"/>
</dbReference>
<dbReference type="PANTHER" id="PTHR47990">
    <property type="entry name" value="2-OXOGLUTARATE (2OG) AND FE(II)-DEPENDENT OXYGENASE SUPERFAMILY PROTEIN-RELATED"/>
    <property type="match status" value="1"/>
</dbReference>
<evidence type="ECO:0000256" key="7">
    <source>
        <dbReference type="ARBA" id="ARBA00031011"/>
    </source>
</evidence>
<dbReference type="GO" id="GO:0102276">
    <property type="term" value="F:2-oxoglutarate oxygenase/decarboxylase (ethylene-forming) activity"/>
    <property type="evidence" value="ECO:0007669"/>
    <property type="project" value="UniProtKB-EC"/>
</dbReference>
<comment type="catalytic activity">
    <reaction evidence="10">
        <text>L-arginine + 2-oxoglutarate + O2 = guanidine + L-glutamate 5-semialdehyde + succinate + CO2</text>
        <dbReference type="Rhea" id="RHEA:31535"/>
        <dbReference type="ChEBI" id="CHEBI:15379"/>
        <dbReference type="ChEBI" id="CHEBI:16526"/>
        <dbReference type="ChEBI" id="CHEBI:16810"/>
        <dbReference type="ChEBI" id="CHEBI:30031"/>
        <dbReference type="ChEBI" id="CHEBI:30087"/>
        <dbReference type="ChEBI" id="CHEBI:32682"/>
        <dbReference type="ChEBI" id="CHEBI:58066"/>
        <dbReference type="EC" id="1.14.20.7"/>
    </reaction>
</comment>
<dbReference type="PROSITE" id="PS51471">
    <property type="entry name" value="FE2OG_OXY"/>
    <property type="match status" value="1"/>
</dbReference>
<dbReference type="EC" id="1.13.12.19" evidence="4"/>
<evidence type="ECO:0000256" key="11">
    <source>
        <dbReference type="RuleBase" id="RU003682"/>
    </source>
</evidence>
<evidence type="ECO:0000313" key="14">
    <source>
        <dbReference type="Proteomes" id="UP000094622"/>
    </source>
</evidence>
<dbReference type="InterPro" id="IPR050231">
    <property type="entry name" value="Iron_ascorbate_oxido_reductase"/>
</dbReference>
<comment type="pathway">
    <text evidence="2">Alkene biosynthesis; ethylene biosynthesis via 2-oxoglutarate.</text>
</comment>
<dbReference type="Pfam" id="PF14226">
    <property type="entry name" value="DIOX_N"/>
    <property type="match status" value="1"/>
</dbReference>
<sequence>MDRLPIIDLSALVGADDPAALAMVAAEIGAAARGPGFFYVSGHGIDPDLLADVFTQSAAFFDLPRADKAPLSIERSPHNRGYVGLLGEKLDSAKPADLKEAFNIGLDLSPDDPRILGGEPFRGVNVWPDLPGFAETMRGYYDAAWSVGRLLHRAIAVDLGLAPDFFEDKLDQPMAVLRLLHYPPHPAGAEEGQLGAGEHTDYGNITLLMTDDVGGLEVRRRDGTWLKAPPIPGAFVCNIGDCLMRWTNDVYVSTPHRVLNAGGRERYSVAFFLDPNPDALVACLPGCASDETPAKYAPVTGADYLAARLDATYDFRRKEPA</sequence>
<dbReference type="PATRIC" id="fig|1439726.3.peg.2882"/>
<dbReference type="GO" id="GO:0009693">
    <property type="term" value="P:ethylene biosynthetic process"/>
    <property type="evidence" value="ECO:0007669"/>
    <property type="project" value="UniProtKB-KW"/>
</dbReference>
<organism evidence="13 14">
    <name type="scientific">Methylobrevis pamukkalensis</name>
    <dbReference type="NCBI Taxonomy" id="1439726"/>
    <lineage>
        <taxon>Bacteria</taxon>
        <taxon>Pseudomonadati</taxon>
        <taxon>Pseudomonadota</taxon>
        <taxon>Alphaproteobacteria</taxon>
        <taxon>Hyphomicrobiales</taxon>
        <taxon>Pleomorphomonadaceae</taxon>
        <taxon>Methylobrevis</taxon>
    </lineage>
</organism>
<dbReference type="InterPro" id="IPR044861">
    <property type="entry name" value="IPNS-like_FE2OG_OXY"/>
</dbReference>
<dbReference type="AlphaFoldDB" id="A0A1E3H0Y0"/>
<accession>A0A1E3H0Y0</accession>
<dbReference type="Pfam" id="PF03171">
    <property type="entry name" value="2OG-FeII_Oxy"/>
    <property type="match status" value="1"/>
</dbReference>
<keyword evidence="11 13" id="KW-0560">Oxidoreductase</keyword>
<comment type="caution">
    <text evidence="13">The sequence shown here is derived from an EMBL/GenBank/DDBJ whole genome shotgun (WGS) entry which is preliminary data.</text>
</comment>
<keyword evidence="14" id="KW-1185">Reference proteome</keyword>
<proteinExistence type="inferred from homology"/>
<evidence type="ECO:0000256" key="9">
    <source>
        <dbReference type="ARBA" id="ARBA00047725"/>
    </source>
</evidence>
<comment type="similarity">
    <text evidence="11">Belongs to the iron/ascorbate-dependent oxidoreductase family.</text>
</comment>
<dbReference type="OrthoDB" id="21825at2"/>
<keyword evidence="11" id="KW-0408">Iron</keyword>
<evidence type="ECO:0000256" key="8">
    <source>
        <dbReference type="ARBA" id="ARBA00031282"/>
    </source>
</evidence>
<gene>
    <name evidence="13" type="primary">efe</name>
    <name evidence="13" type="ORF">A6302_02733</name>
</gene>
<comment type="catalytic activity">
    <reaction evidence="9">
        <text>2-oxoglutarate + O2 + 2 H(+) = ethene + 3 CO2 + H2O</text>
        <dbReference type="Rhea" id="RHEA:31523"/>
        <dbReference type="ChEBI" id="CHEBI:15377"/>
        <dbReference type="ChEBI" id="CHEBI:15378"/>
        <dbReference type="ChEBI" id="CHEBI:15379"/>
        <dbReference type="ChEBI" id="CHEBI:16526"/>
        <dbReference type="ChEBI" id="CHEBI:16810"/>
        <dbReference type="ChEBI" id="CHEBI:18153"/>
        <dbReference type="EC" id="1.13.12.19"/>
    </reaction>
</comment>
<evidence type="ECO:0000256" key="2">
    <source>
        <dbReference type="ARBA" id="ARBA00004767"/>
    </source>
</evidence>
<dbReference type="Proteomes" id="UP000094622">
    <property type="component" value="Unassembled WGS sequence"/>
</dbReference>
<dbReference type="InterPro" id="IPR027443">
    <property type="entry name" value="IPNS-like_sf"/>
</dbReference>
<evidence type="ECO:0000256" key="3">
    <source>
        <dbReference type="ARBA" id="ARBA00012293"/>
    </source>
</evidence>
<keyword evidence="6" id="KW-0266">Ethylene biosynthesis</keyword>
<dbReference type="SUPFAM" id="SSF51197">
    <property type="entry name" value="Clavaminate synthase-like"/>
    <property type="match status" value="1"/>
</dbReference>
<evidence type="ECO:0000256" key="4">
    <source>
        <dbReference type="ARBA" id="ARBA00012531"/>
    </source>
</evidence>
<feature type="domain" description="Fe2OG dioxygenase" evidence="12">
    <location>
        <begin position="172"/>
        <end position="275"/>
    </location>
</feature>
<reference evidence="13 14" key="1">
    <citation type="submission" date="2016-07" db="EMBL/GenBank/DDBJ databases">
        <title>Draft Genome Sequence of Methylobrevis pamukkalensis PK2.</title>
        <authorList>
            <person name="Vasilenko O.V."/>
            <person name="Doronina N.V."/>
            <person name="Shmareva M.N."/>
            <person name="Tarlachkov S.V."/>
            <person name="Mustakhimov I."/>
            <person name="Trotsenko Y.A."/>
        </authorList>
    </citation>
    <scope>NUCLEOTIDE SEQUENCE [LARGE SCALE GENOMIC DNA]</scope>
    <source>
        <strain evidence="13 14">PK2</strain>
    </source>
</reference>
<dbReference type="EC" id="1.14.20.7" evidence="3"/>
<comment type="cofactor">
    <cofactor evidence="1">
        <name>Fe(2+)</name>
        <dbReference type="ChEBI" id="CHEBI:29033"/>
    </cofactor>
</comment>
<evidence type="ECO:0000259" key="12">
    <source>
        <dbReference type="PROSITE" id="PS51471"/>
    </source>
</evidence>